<dbReference type="InterPro" id="IPR001679">
    <property type="entry name" value="DNA_ligase"/>
</dbReference>
<dbReference type="EMBL" id="JAQSDF010000036">
    <property type="protein sequence ID" value="MDI1231648.1"/>
    <property type="molecule type" value="Genomic_DNA"/>
</dbReference>
<accession>A0AA43Q4L4</accession>
<feature type="binding site" evidence="10">
    <location>
        <begin position="63"/>
        <end position="67"/>
    </location>
    <ligand>
        <name>NAD(+)</name>
        <dbReference type="ChEBI" id="CHEBI:57540"/>
    </ligand>
</feature>
<feature type="active site" description="N6-AMP-lysine intermediate" evidence="10">
    <location>
        <position position="144"/>
    </location>
</feature>
<evidence type="ECO:0000256" key="7">
    <source>
        <dbReference type="ARBA" id="ARBA00023027"/>
    </source>
</evidence>
<evidence type="ECO:0000256" key="9">
    <source>
        <dbReference type="ARBA" id="ARBA00034005"/>
    </source>
</evidence>
<dbReference type="Gene3D" id="3.30.1490.70">
    <property type="match status" value="1"/>
</dbReference>
<dbReference type="GO" id="GO:0006260">
    <property type="term" value="P:DNA replication"/>
    <property type="evidence" value="ECO:0007669"/>
    <property type="project" value="UniProtKB-KW"/>
</dbReference>
<evidence type="ECO:0000256" key="5">
    <source>
        <dbReference type="ARBA" id="ARBA00022763"/>
    </source>
</evidence>
<organism evidence="12 13">
    <name type="scientific">Candidatus Methylobacter titanis</name>
    <dbReference type="NCBI Taxonomy" id="3053457"/>
    <lineage>
        <taxon>Bacteria</taxon>
        <taxon>Pseudomonadati</taxon>
        <taxon>Pseudomonadota</taxon>
        <taxon>Gammaproteobacteria</taxon>
        <taxon>Methylococcales</taxon>
        <taxon>Methylococcaceae</taxon>
        <taxon>Methylobacter</taxon>
    </lineage>
</organism>
<comment type="function">
    <text evidence="1 10">DNA ligase that catalyzes the formation of phosphodiester linkages between 5'-phosphoryl and 3'-hydroxyl groups in double-stranded DNA using NAD as a coenzyme and as the energy source for the reaction. It is essential for DNA replication and repair of damaged DNA.</text>
</comment>
<feature type="domain" description="BRCT" evidence="11">
    <location>
        <begin position="573"/>
        <end position="652"/>
    </location>
</feature>
<gene>
    <name evidence="10" type="primary">ligA</name>
    <name evidence="12" type="ORF">PSU93_10905</name>
</gene>
<feature type="binding site" evidence="10">
    <location>
        <position position="391"/>
    </location>
    <ligand>
        <name>Zn(2+)</name>
        <dbReference type="ChEBI" id="CHEBI:29105"/>
    </ligand>
</feature>
<name>A0AA43Q4L4_9GAMM</name>
<feature type="binding site" evidence="10">
    <location>
        <position position="160"/>
    </location>
    <ligand>
        <name>NAD(+)</name>
        <dbReference type="ChEBI" id="CHEBI:57540"/>
    </ligand>
</feature>
<reference evidence="12" key="1">
    <citation type="submission" date="2023-01" db="EMBL/GenBank/DDBJ databases">
        <title>Biogeochemical cycle of methane in antarctic sediments.</title>
        <authorList>
            <person name="Roldan D.M."/>
            <person name="Menes R.J."/>
        </authorList>
    </citation>
    <scope>NUCLEOTIDE SEQUENCE [LARGE SCALE GENOMIC DNA]</scope>
    <source>
        <strain evidence="12">K-2018 MAG008</strain>
    </source>
</reference>
<dbReference type="EC" id="6.5.1.2" evidence="10"/>
<dbReference type="Pfam" id="PF01653">
    <property type="entry name" value="DNA_ligase_aden"/>
    <property type="match status" value="1"/>
</dbReference>
<dbReference type="Pfam" id="PF03120">
    <property type="entry name" value="OB_DNA_ligase"/>
    <property type="match status" value="1"/>
</dbReference>
<dbReference type="InterPro" id="IPR012340">
    <property type="entry name" value="NA-bd_OB-fold"/>
</dbReference>
<dbReference type="PROSITE" id="PS50172">
    <property type="entry name" value="BRCT"/>
    <property type="match status" value="1"/>
</dbReference>
<sequence length="657" mass="73713">MFTEEQKNILPRANIHLERLSEERVFEIAHRQVDEGTLSDNELVEFLKIANALYRGGHQIITDAEYDFTFIAELRVRHPSHPFLQVVEPESAYVGKTVDLPVRMLSTEKAYTHDEIKAWVGRIRKAANETGIEFSNLIFRVTPKLDGFAAYDDGQRLYTRGDGRRGTDITRVFDRGLVVANDGKRGLGAGEIVVRKDYFDEYLSPYFENTRNFQASVVKEKELEEHAAKAIIDKAAVFYPFALLPSWEKTYQELESDYENIITSAWNSVEFDVDGVILEICNDELKRVMGATRHHYRWQIAFKKNVENARVKVLRVLPQTSRSGRINPVAEIEPTRLSGAMIKRATAHHYGMVNANGIGSGAVIELTRSGEVIPKIVKVIVPAEPDIPEICPSCKSDLIWDGDYLYCTNNIECPAQIAHTIEHFFKTLGNVDGFGSATIEKFYNHGIRSVFEVYGKTTADFQGMGFGPKQSENLYNELIRSRLEKIEDWRFLAAFGVFRMGTGNCERLLSHHPLEDLFNLDNEHIVAIEGFAEKTAEFVVKGLNRIQGIFNSIYNLGFNLERTPLVLDSNFPEITTPISGKLIVFTGAMTHGSRSDMQAEAKRLGAKVGSSVTGKTDLLVAGENVGATKITDAEARGVSVITEEQYLALIRKVVASS</sequence>
<dbReference type="Gene3D" id="3.40.50.10190">
    <property type="entry name" value="BRCT domain"/>
    <property type="match status" value="1"/>
</dbReference>
<keyword evidence="3 10" id="KW-0235">DNA replication</keyword>
<dbReference type="SUPFAM" id="SSF50249">
    <property type="entry name" value="Nucleic acid-binding proteins"/>
    <property type="match status" value="1"/>
</dbReference>
<feature type="binding site" evidence="10">
    <location>
        <position position="303"/>
    </location>
    <ligand>
        <name>NAD(+)</name>
        <dbReference type="ChEBI" id="CHEBI:57540"/>
    </ligand>
</feature>
<evidence type="ECO:0000256" key="4">
    <source>
        <dbReference type="ARBA" id="ARBA00022723"/>
    </source>
</evidence>
<feature type="binding site" evidence="10">
    <location>
        <begin position="106"/>
        <end position="107"/>
    </location>
    <ligand>
        <name>NAD(+)</name>
        <dbReference type="ChEBI" id="CHEBI:57540"/>
    </ligand>
</feature>
<protein>
    <recommendedName>
        <fullName evidence="10">DNA ligase</fullName>
        <ecNumber evidence="10">6.5.1.2</ecNumber>
    </recommendedName>
    <alternativeName>
        <fullName evidence="10">Polydeoxyribonucleotide synthase [NAD(+)]</fullName>
    </alternativeName>
</protein>
<feature type="binding site" evidence="10">
    <location>
        <position position="191"/>
    </location>
    <ligand>
        <name>NAD(+)</name>
        <dbReference type="ChEBI" id="CHEBI:57540"/>
    </ligand>
</feature>
<keyword evidence="2 10" id="KW-0436">Ligase</keyword>
<dbReference type="AlphaFoldDB" id="A0AA43Q4L4"/>
<keyword evidence="4 10" id="KW-0479">Metal-binding</keyword>
<comment type="similarity">
    <text evidence="10">Belongs to the NAD-dependent DNA ligase family. LigA subfamily.</text>
</comment>
<dbReference type="SUPFAM" id="SSF47781">
    <property type="entry name" value="RuvA domain 2-like"/>
    <property type="match status" value="1"/>
</dbReference>
<dbReference type="HAMAP" id="MF_01588">
    <property type="entry name" value="DNA_ligase_A"/>
    <property type="match status" value="1"/>
</dbReference>
<keyword evidence="5 10" id="KW-0227">DNA damage</keyword>
<dbReference type="SMART" id="SM00292">
    <property type="entry name" value="BRCT"/>
    <property type="match status" value="1"/>
</dbReference>
<keyword evidence="7 10" id="KW-0520">NAD</keyword>
<dbReference type="InterPro" id="IPR010994">
    <property type="entry name" value="RuvA_2-like"/>
</dbReference>
<dbReference type="InterPro" id="IPR004150">
    <property type="entry name" value="NAD_DNA_ligase_OB"/>
</dbReference>
<keyword evidence="6 10" id="KW-0862">Zinc</keyword>
<evidence type="ECO:0000256" key="6">
    <source>
        <dbReference type="ARBA" id="ARBA00022833"/>
    </source>
</evidence>
<dbReference type="GO" id="GO:0003911">
    <property type="term" value="F:DNA ligase (NAD+) activity"/>
    <property type="evidence" value="ECO:0007669"/>
    <property type="project" value="UniProtKB-UniRule"/>
</dbReference>
<dbReference type="InterPro" id="IPR001357">
    <property type="entry name" value="BRCT_dom"/>
</dbReference>
<evidence type="ECO:0000256" key="3">
    <source>
        <dbReference type="ARBA" id="ARBA00022705"/>
    </source>
</evidence>
<dbReference type="InterPro" id="IPR013839">
    <property type="entry name" value="DNAligase_adenylation"/>
</dbReference>
<dbReference type="Pfam" id="PF14520">
    <property type="entry name" value="HHH_5"/>
    <property type="match status" value="1"/>
</dbReference>
<dbReference type="SUPFAM" id="SSF56091">
    <property type="entry name" value="DNA ligase/mRNA capping enzyme, catalytic domain"/>
    <property type="match status" value="1"/>
</dbReference>
<dbReference type="PIRSF" id="PIRSF001604">
    <property type="entry name" value="LigA"/>
    <property type="match status" value="1"/>
</dbReference>
<keyword evidence="13" id="KW-1185">Reference proteome</keyword>
<comment type="catalytic activity">
    <reaction evidence="9 10">
        <text>NAD(+) + (deoxyribonucleotide)n-3'-hydroxyl + 5'-phospho-(deoxyribonucleotide)m = (deoxyribonucleotide)n+m + AMP + beta-nicotinamide D-nucleotide.</text>
        <dbReference type="EC" id="6.5.1.2"/>
    </reaction>
</comment>
<evidence type="ECO:0000256" key="2">
    <source>
        <dbReference type="ARBA" id="ARBA00022598"/>
    </source>
</evidence>
<comment type="caution">
    <text evidence="12">The sequence shown here is derived from an EMBL/GenBank/DDBJ whole genome shotgun (WGS) entry which is preliminary data.</text>
</comment>
<dbReference type="Gene3D" id="1.10.150.20">
    <property type="entry name" value="5' to 3' exonuclease, C-terminal subdomain"/>
    <property type="match status" value="1"/>
</dbReference>
<keyword evidence="8 10" id="KW-0234">DNA repair</keyword>
<dbReference type="Pfam" id="PF00533">
    <property type="entry name" value="BRCT"/>
    <property type="match status" value="1"/>
</dbReference>
<evidence type="ECO:0000256" key="8">
    <source>
        <dbReference type="ARBA" id="ARBA00023204"/>
    </source>
</evidence>
<feature type="binding site" evidence="10">
    <location>
        <position position="413"/>
    </location>
    <ligand>
        <name>Zn(2+)</name>
        <dbReference type="ChEBI" id="CHEBI:29105"/>
    </ligand>
</feature>
<dbReference type="CDD" id="cd17748">
    <property type="entry name" value="BRCT_DNA_ligase_like"/>
    <property type="match status" value="1"/>
</dbReference>
<evidence type="ECO:0000313" key="13">
    <source>
        <dbReference type="Proteomes" id="UP001160519"/>
    </source>
</evidence>
<dbReference type="InterPro" id="IPR013840">
    <property type="entry name" value="DNAligase_N"/>
</dbReference>
<dbReference type="InterPro" id="IPR036420">
    <property type="entry name" value="BRCT_dom_sf"/>
</dbReference>
<proteinExistence type="inferred from homology"/>
<evidence type="ECO:0000256" key="10">
    <source>
        <dbReference type="HAMAP-Rule" id="MF_01588"/>
    </source>
</evidence>
<comment type="caution">
    <text evidence="10">Lacks conserved residue(s) required for the propagation of feature annotation.</text>
</comment>
<dbReference type="Gene3D" id="2.40.50.140">
    <property type="entry name" value="Nucleic acid-binding proteins"/>
    <property type="match status" value="1"/>
</dbReference>
<dbReference type="GO" id="GO:0006281">
    <property type="term" value="P:DNA repair"/>
    <property type="evidence" value="ECO:0007669"/>
    <property type="project" value="UniProtKB-KW"/>
</dbReference>
<keyword evidence="10" id="KW-0460">Magnesium</keyword>
<dbReference type="SUPFAM" id="SSF52113">
    <property type="entry name" value="BRCT domain"/>
    <property type="match status" value="1"/>
</dbReference>
<feature type="binding site" evidence="10">
    <location>
        <position position="407"/>
    </location>
    <ligand>
        <name>Zn(2+)</name>
        <dbReference type="ChEBI" id="CHEBI:29105"/>
    </ligand>
</feature>
<evidence type="ECO:0000256" key="1">
    <source>
        <dbReference type="ARBA" id="ARBA00004067"/>
    </source>
</evidence>
<dbReference type="Proteomes" id="UP001160519">
    <property type="component" value="Unassembled WGS sequence"/>
</dbReference>
<dbReference type="Gene3D" id="3.30.470.30">
    <property type="entry name" value="DNA ligase/mRNA capping enzyme"/>
    <property type="match status" value="1"/>
</dbReference>
<dbReference type="GO" id="GO:0046872">
    <property type="term" value="F:metal ion binding"/>
    <property type="evidence" value="ECO:0007669"/>
    <property type="project" value="UniProtKB-KW"/>
</dbReference>
<dbReference type="SMART" id="SM00532">
    <property type="entry name" value="LIGANc"/>
    <property type="match status" value="1"/>
</dbReference>
<comment type="cofactor">
    <cofactor evidence="10">
        <name>Mg(2+)</name>
        <dbReference type="ChEBI" id="CHEBI:18420"/>
    </cofactor>
    <cofactor evidence="10">
        <name>Mn(2+)</name>
        <dbReference type="ChEBI" id="CHEBI:29035"/>
    </cofactor>
</comment>
<evidence type="ECO:0000313" key="12">
    <source>
        <dbReference type="EMBL" id="MDI1231648.1"/>
    </source>
</evidence>
<feature type="binding site" evidence="10">
    <location>
        <position position="394"/>
    </location>
    <ligand>
        <name>Zn(2+)</name>
        <dbReference type="ChEBI" id="CHEBI:29105"/>
    </ligand>
</feature>
<keyword evidence="10" id="KW-0464">Manganese</keyword>
<evidence type="ECO:0000259" key="11">
    <source>
        <dbReference type="PROSITE" id="PS50172"/>
    </source>
</evidence>